<feature type="compositionally biased region" description="Basic and acidic residues" evidence="4">
    <location>
        <begin position="214"/>
        <end position="225"/>
    </location>
</feature>
<feature type="region of interest" description="Disordered" evidence="4">
    <location>
        <begin position="214"/>
        <end position="240"/>
    </location>
</feature>
<evidence type="ECO:0000256" key="4">
    <source>
        <dbReference type="SAM" id="MobiDB-lite"/>
    </source>
</evidence>
<evidence type="ECO:0000313" key="8">
    <source>
        <dbReference type="Proteomes" id="UP001629432"/>
    </source>
</evidence>
<evidence type="ECO:0000259" key="5">
    <source>
        <dbReference type="PROSITE" id="PS50932"/>
    </source>
</evidence>
<keyword evidence="2 7" id="KW-0238">DNA-binding</keyword>
<keyword evidence="8" id="KW-1185">Reference proteome</keyword>
<evidence type="ECO:0000256" key="3">
    <source>
        <dbReference type="ARBA" id="ARBA00023163"/>
    </source>
</evidence>
<dbReference type="InterPro" id="IPR001761">
    <property type="entry name" value="Peripla_BP/Lac1_sug-bd_dom"/>
</dbReference>
<comment type="caution">
    <text evidence="7">The sequence shown here is derived from an EMBL/GenBank/DDBJ whole genome shotgun (WGS) entry which is preliminary data.</text>
</comment>
<dbReference type="Pfam" id="PF00356">
    <property type="entry name" value="LacI"/>
    <property type="match status" value="1"/>
</dbReference>
<protein>
    <submittedName>
        <fullName evidence="7">LacI family DNA-binding transcriptional regulator</fullName>
    </submittedName>
</protein>
<dbReference type="PANTHER" id="PTHR30146:SF145">
    <property type="entry name" value="RIBOSE OPERON REPRESSOR"/>
    <property type="match status" value="1"/>
</dbReference>
<feature type="domain" description="HTH lacI-type" evidence="5">
    <location>
        <begin position="12"/>
        <end position="67"/>
    </location>
</feature>
<dbReference type="SMART" id="SM00354">
    <property type="entry name" value="HTH_LACI"/>
    <property type="match status" value="1"/>
</dbReference>
<dbReference type="InterPro" id="IPR000843">
    <property type="entry name" value="HTH_LacI"/>
</dbReference>
<evidence type="ECO:0000313" key="7">
    <source>
        <dbReference type="EMBL" id="MFM0637293.1"/>
    </source>
</evidence>
<dbReference type="InterPro" id="IPR028082">
    <property type="entry name" value="Peripla_BP_I"/>
</dbReference>
<proteinExistence type="predicted"/>
<keyword evidence="1" id="KW-0805">Transcription regulation</keyword>
<dbReference type="Gene3D" id="3.40.50.2300">
    <property type="match status" value="3"/>
</dbReference>
<dbReference type="SUPFAM" id="SSF53822">
    <property type="entry name" value="Periplasmic binding protein-like I"/>
    <property type="match status" value="2"/>
</dbReference>
<feature type="compositionally biased region" description="Gly residues" evidence="4">
    <location>
        <begin position="226"/>
        <end position="240"/>
    </location>
</feature>
<sequence>MSSPPLAAARRATITDVAREAGTGKTSISRYLNGEMSVLSPELRARIEAAIERLDYQPNQMARGLKRGRNRLIGMLLADLTNPYTVEVLQGVEAACHALGLMPLICHAANEVEMERRYLQLLTTYRVEGVIVNALGVREETLRPVGGGGIPAVLVDRSVDGLVADMVGLDNRAAAELGTRHLLENGFDDIWFVVQPFEQVSSRQLREAAFREVMSREGHESRISGKGEGGTNLGKGEGSNGGARGHTLVLNLAEPAAVERALAELDRAIDAAGDPGGAMARAMATGSAARNTLDDATSNSADDATGNAAADAARKASANATGKARRIALFAANAPVALCLALHLKARYGADWQARVALLSIDDPEWAELTGVTTIRQPTYEIGYRAVEFLHERIEGIQTTARDCLLPGELIVRASTSR</sequence>
<dbReference type="Gene3D" id="1.10.260.40">
    <property type="entry name" value="lambda repressor-like DNA-binding domains"/>
    <property type="match status" value="1"/>
</dbReference>
<dbReference type="InterPro" id="IPR010982">
    <property type="entry name" value="Lambda_DNA-bd_dom_sf"/>
</dbReference>
<dbReference type="Proteomes" id="UP001629432">
    <property type="component" value="Unassembled WGS sequence"/>
</dbReference>
<keyword evidence="3" id="KW-0804">Transcription</keyword>
<dbReference type="InterPro" id="IPR001387">
    <property type="entry name" value="Cro/C1-type_HTH"/>
</dbReference>
<dbReference type="PANTHER" id="PTHR30146">
    <property type="entry name" value="LACI-RELATED TRANSCRIPTIONAL REPRESSOR"/>
    <property type="match status" value="1"/>
</dbReference>
<name>A0ABW9DRW6_9BURK</name>
<feature type="domain" description="HTH cro/C1-type" evidence="6">
    <location>
        <begin position="13"/>
        <end position="57"/>
    </location>
</feature>
<dbReference type="PROSITE" id="PS50932">
    <property type="entry name" value="HTH_LACI_2"/>
    <property type="match status" value="1"/>
</dbReference>
<dbReference type="GO" id="GO:0003677">
    <property type="term" value="F:DNA binding"/>
    <property type="evidence" value="ECO:0007669"/>
    <property type="project" value="UniProtKB-KW"/>
</dbReference>
<dbReference type="InterPro" id="IPR046335">
    <property type="entry name" value="LacI/GalR-like_sensor"/>
</dbReference>
<dbReference type="Pfam" id="PF00532">
    <property type="entry name" value="Peripla_BP_1"/>
    <property type="match status" value="1"/>
</dbReference>
<dbReference type="EMBL" id="JAQQCF010000008">
    <property type="protein sequence ID" value="MFM0637293.1"/>
    <property type="molecule type" value="Genomic_DNA"/>
</dbReference>
<dbReference type="RefSeq" id="WP_408335764.1">
    <property type="nucleotide sequence ID" value="NZ_JAQQCF010000008.1"/>
</dbReference>
<accession>A0ABW9DRW6</accession>
<dbReference type="Pfam" id="PF13377">
    <property type="entry name" value="Peripla_BP_3"/>
    <property type="match status" value="1"/>
</dbReference>
<reference evidence="7 8" key="1">
    <citation type="journal article" date="2024" name="Chem. Sci.">
        <title>Discovery of megapolipeptins by genome mining of a Burkholderiales bacteria collection.</title>
        <authorList>
            <person name="Paulo B.S."/>
            <person name="Recchia M.J.J."/>
            <person name="Lee S."/>
            <person name="Fergusson C.H."/>
            <person name="Romanowski S.B."/>
            <person name="Hernandez A."/>
            <person name="Krull N."/>
            <person name="Liu D.Y."/>
            <person name="Cavanagh H."/>
            <person name="Bos A."/>
            <person name="Gray C.A."/>
            <person name="Murphy B.T."/>
            <person name="Linington R.G."/>
            <person name="Eustaquio A.S."/>
        </authorList>
    </citation>
    <scope>NUCLEOTIDE SEQUENCE [LARGE SCALE GENOMIC DNA]</scope>
    <source>
        <strain evidence="7 8">RL17-338-BIC-A</strain>
    </source>
</reference>
<evidence type="ECO:0000259" key="6">
    <source>
        <dbReference type="PROSITE" id="PS50943"/>
    </source>
</evidence>
<gene>
    <name evidence="7" type="ORF">PQQ63_11385</name>
</gene>
<organism evidence="7 8">
    <name type="scientific">Paraburkholderia metrosideri</name>
    <dbReference type="NCBI Taxonomy" id="580937"/>
    <lineage>
        <taxon>Bacteria</taxon>
        <taxon>Pseudomonadati</taxon>
        <taxon>Pseudomonadota</taxon>
        <taxon>Betaproteobacteria</taxon>
        <taxon>Burkholderiales</taxon>
        <taxon>Burkholderiaceae</taxon>
        <taxon>Paraburkholderia</taxon>
    </lineage>
</organism>
<evidence type="ECO:0000256" key="1">
    <source>
        <dbReference type="ARBA" id="ARBA00023015"/>
    </source>
</evidence>
<dbReference type="CDD" id="cd01392">
    <property type="entry name" value="HTH_LacI"/>
    <property type="match status" value="1"/>
</dbReference>
<dbReference type="PROSITE" id="PS50943">
    <property type="entry name" value="HTH_CROC1"/>
    <property type="match status" value="1"/>
</dbReference>
<dbReference type="SUPFAM" id="SSF47413">
    <property type="entry name" value="lambda repressor-like DNA-binding domains"/>
    <property type="match status" value="1"/>
</dbReference>
<evidence type="ECO:0000256" key="2">
    <source>
        <dbReference type="ARBA" id="ARBA00023125"/>
    </source>
</evidence>